<feature type="transmembrane region" description="Helical" evidence="1">
    <location>
        <begin position="54"/>
        <end position="78"/>
    </location>
</feature>
<keyword evidence="1" id="KW-0812">Transmembrane</keyword>
<evidence type="ECO:0000313" key="2">
    <source>
        <dbReference type="EMBL" id="SFU60959.1"/>
    </source>
</evidence>
<feature type="transmembrane region" description="Helical" evidence="1">
    <location>
        <begin position="12"/>
        <end position="34"/>
    </location>
</feature>
<dbReference type="STRING" id="343013.SAMN04489707_10116"/>
<dbReference type="AlphaFoldDB" id="A0A1I7HK50"/>
<feature type="transmembrane region" description="Helical" evidence="1">
    <location>
        <begin position="85"/>
        <end position="110"/>
    </location>
</feature>
<keyword evidence="3" id="KW-1185">Reference proteome</keyword>
<dbReference type="RefSeq" id="WP_054257704.1">
    <property type="nucleotide sequence ID" value="NZ_CYIG01000051.1"/>
</dbReference>
<gene>
    <name evidence="2" type="ORF">SAMN04489707_10116</name>
</gene>
<reference evidence="2 3" key="1">
    <citation type="submission" date="2016-10" db="EMBL/GenBank/DDBJ databases">
        <authorList>
            <person name="de Groot N.N."/>
        </authorList>
    </citation>
    <scope>NUCLEOTIDE SEQUENCE [LARGE SCALE GENOMIC DNA]</scope>
    <source>
        <strain evidence="2 3">R-24608</strain>
    </source>
</reference>
<evidence type="ECO:0000256" key="1">
    <source>
        <dbReference type="SAM" id="Phobius"/>
    </source>
</evidence>
<dbReference type="Proteomes" id="UP000183656">
    <property type="component" value="Unassembled WGS sequence"/>
</dbReference>
<evidence type="ECO:0000313" key="3">
    <source>
        <dbReference type="Proteomes" id="UP000183656"/>
    </source>
</evidence>
<organism evidence="2 3">
    <name type="scientific">Paenacidovorax caeni</name>
    <dbReference type="NCBI Taxonomy" id="343013"/>
    <lineage>
        <taxon>Bacteria</taxon>
        <taxon>Pseudomonadati</taxon>
        <taxon>Pseudomonadota</taxon>
        <taxon>Betaproteobacteria</taxon>
        <taxon>Burkholderiales</taxon>
        <taxon>Comamonadaceae</taxon>
        <taxon>Paenacidovorax</taxon>
    </lineage>
</organism>
<accession>A0A1I7HK50</accession>
<protein>
    <submittedName>
        <fullName evidence="2">Uncharacterized protein</fullName>
    </submittedName>
</protein>
<dbReference type="EMBL" id="FPBX01000011">
    <property type="protein sequence ID" value="SFU60959.1"/>
    <property type="molecule type" value="Genomic_DNA"/>
</dbReference>
<sequence length="114" mass="11706">MQRPIPTQPHSGLGIAAFIISLSADTLLLGLIGIADLMEPTHDSVATTSAPTVLFGFIVIFATLAMVLALALGIAALVQTGRHKLFGVLGTVLAALGLISSLLLFLIGILTMEG</sequence>
<keyword evidence="1" id="KW-1133">Transmembrane helix</keyword>
<proteinExistence type="predicted"/>
<name>A0A1I7HK50_9BURK</name>
<keyword evidence="1" id="KW-0472">Membrane</keyword>